<name>A0A0B7GSI3_STRSA</name>
<keyword evidence="4" id="KW-0598">Phosphotransferase system</keyword>
<organism evidence="5 6">
    <name type="scientific">Streptococcus sanguinis</name>
    <dbReference type="NCBI Taxonomy" id="1305"/>
    <lineage>
        <taxon>Bacteria</taxon>
        <taxon>Bacillati</taxon>
        <taxon>Bacillota</taxon>
        <taxon>Bacilli</taxon>
        <taxon>Lactobacillales</taxon>
        <taxon>Streptococcaceae</taxon>
        <taxon>Streptococcus</taxon>
    </lineage>
</organism>
<dbReference type="GO" id="GO:0016740">
    <property type="term" value="F:transferase activity"/>
    <property type="evidence" value="ECO:0007669"/>
    <property type="project" value="UniProtKB-KW"/>
</dbReference>
<evidence type="ECO:0000256" key="4">
    <source>
        <dbReference type="ARBA" id="ARBA00022683"/>
    </source>
</evidence>
<dbReference type="PROSITE" id="PS51095">
    <property type="entry name" value="PTS_EIIA_TYPE_3"/>
    <property type="match status" value="1"/>
</dbReference>
<dbReference type="Gene3D" id="1.20.58.80">
    <property type="entry name" value="Phosphotransferase system, lactose/cellobiose-type IIA subunit"/>
    <property type="match status" value="1"/>
</dbReference>
<dbReference type="PANTHER" id="PTHR34382:SF7">
    <property type="entry name" value="PTS SYSTEM N,N'-DIACETYLCHITOBIOSE-SPECIFIC EIIA COMPONENT"/>
    <property type="match status" value="1"/>
</dbReference>
<keyword evidence="1" id="KW-0813">Transport</keyword>
<dbReference type="InterPro" id="IPR036542">
    <property type="entry name" value="PTS_IIA_lac/cel_sf"/>
</dbReference>
<dbReference type="SUPFAM" id="SSF46973">
    <property type="entry name" value="Enzyme IIa from lactose specific PTS, IIa-lac"/>
    <property type="match status" value="1"/>
</dbReference>
<dbReference type="RefSeq" id="WP_072074639.1">
    <property type="nucleotide sequence ID" value="NZ_CDMW01000001.1"/>
</dbReference>
<dbReference type="GO" id="GO:0009401">
    <property type="term" value="P:phosphoenolpyruvate-dependent sugar phosphotransferase system"/>
    <property type="evidence" value="ECO:0007669"/>
    <property type="project" value="UniProtKB-KW"/>
</dbReference>
<protein>
    <submittedName>
        <fullName evidence="5">Putative PTS system sugar-specific enzyme IIA component</fullName>
        <ecNumber evidence="5">2.7.1.69</ecNumber>
    </submittedName>
</protein>
<dbReference type="EC" id="2.7.1.69" evidence="5"/>
<reference evidence="5 6" key="1">
    <citation type="submission" date="2015-01" db="EMBL/GenBank/DDBJ databases">
        <authorList>
            <person name="Pelicic Vladimir"/>
        </authorList>
    </citation>
    <scope>NUCLEOTIDE SEQUENCE [LARGE SCALE GENOMIC DNA]</scope>
    <source>
        <strain evidence="5 6">2908</strain>
    </source>
</reference>
<dbReference type="Pfam" id="PF02255">
    <property type="entry name" value="PTS_IIA"/>
    <property type="match status" value="1"/>
</dbReference>
<keyword evidence="3 5" id="KW-0808">Transferase</keyword>
<proteinExistence type="predicted"/>
<gene>
    <name evidence="5" type="ORF">SSV_1933</name>
</gene>
<evidence type="ECO:0000256" key="3">
    <source>
        <dbReference type="ARBA" id="ARBA00022679"/>
    </source>
</evidence>
<evidence type="ECO:0000313" key="6">
    <source>
        <dbReference type="Proteomes" id="UP000183504"/>
    </source>
</evidence>
<dbReference type="EMBL" id="CDMW01000001">
    <property type="protein sequence ID" value="CEL91208.1"/>
    <property type="molecule type" value="Genomic_DNA"/>
</dbReference>
<accession>A0A0B7GSI3</accession>
<evidence type="ECO:0000313" key="5">
    <source>
        <dbReference type="EMBL" id="CEL91208.1"/>
    </source>
</evidence>
<dbReference type="Proteomes" id="UP000183504">
    <property type="component" value="Unassembled WGS sequence"/>
</dbReference>
<dbReference type="PANTHER" id="PTHR34382">
    <property type="entry name" value="PTS SYSTEM N,N'-DIACETYLCHITOBIOSE-SPECIFIC EIIA COMPONENT"/>
    <property type="match status" value="1"/>
</dbReference>
<evidence type="ECO:0000256" key="2">
    <source>
        <dbReference type="ARBA" id="ARBA00022597"/>
    </source>
</evidence>
<dbReference type="AlphaFoldDB" id="A0A0B7GSI3"/>
<evidence type="ECO:0000256" key="1">
    <source>
        <dbReference type="ARBA" id="ARBA00022448"/>
    </source>
</evidence>
<dbReference type="InterPro" id="IPR003188">
    <property type="entry name" value="PTS_IIA_lac/cel"/>
</dbReference>
<keyword evidence="2" id="KW-0762">Sugar transport</keyword>
<sequence>MAGQDKGSSQELMRLIIKSSKVTAQVMQSLELAQSGQKEEANAELEQARKLSVEAHNLQTNLIQSELSGQANPPSLLAVHAQDHFMNSHLLLELAAVFLNQIEEIEDLKARIAKLEQVGE</sequence>